<name>A0A292YSF1_9BACL</name>
<dbReference type="SUPFAM" id="SSF103473">
    <property type="entry name" value="MFS general substrate transporter"/>
    <property type="match status" value="1"/>
</dbReference>
<evidence type="ECO:0000313" key="11">
    <source>
        <dbReference type="Proteomes" id="UP000217785"/>
    </source>
</evidence>
<gene>
    <name evidence="10" type="ORF">EFBL_3069</name>
</gene>
<evidence type="ECO:0000256" key="3">
    <source>
        <dbReference type="ARBA" id="ARBA00022448"/>
    </source>
</evidence>
<keyword evidence="11" id="KW-1185">Reference proteome</keyword>
<evidence type="ECO:0000256" key="7">
    <source>
        <dbReference type="ARBA" id="ARBA00023136"/>
    </source>
</evidence>
<feature type="domain" description="Major facilitator superfamily (MFS) profile" evidence="9">
    <location>
        <begin position="14"/>
        <end position="390"/>
    </location>
</feature>
<accession>A0A292YSF1</accession>
<dbReference type="GO" id="GO:0042128">
    <property type="term" value="P:nitrate assimilation"/>
    <property type="evidence" value="ECO:0007669"/>
    <property type="project" value="UniProtKB-KW"/>
</dbReference>
<dbReference type="InterPro" id="IPR011701">
    <property type="entry name" value="MFS"/>
</dbReference>
<sequence>MKQKTSFLKSGHLPTLLSSFLYFDISFMIWVMLGATSTFIVQDFNLTPAQKGLMVGIPVLGGALLRIPMGLLADRFGGKRMGIIGMIITMIPLLWGWLYGNSLNEVHAFGFLLGVAGASFAVALPLASRWYPPEHQGLAMGIAGAGNSGTVLATLFAPRIAEVIGWHGVFGLALIPLLIAFIVFAIFAKDCPTASKPQTVSQYLSIVKHKETWLFSFFYSLTFGGFVGMTSYLGLFFVDQYGVSKVTAGDFVTLVVFAGSFVRPIGGWLADRIGGMKMLIRLFLLATIVLVLVGTLPSVYVALTLLFVALMIFGLSNGALFQVVPVRFPKEVGIMTGFVGAAGGLGGFFLPNILGTLKGLTNSYSYGFWWIAATYLVALLVLIALKRSWAKESVNKGIPADARLSKSV</sequence>
<dbReference type="InterPro" id="IPR020846">
    <property type="entry name" value="MFS_dom"/>
</dbReference>
<feature type="transmembrane region" description="Helical" evidence="8">
    <location>
        <begin position="81"/>
        <end position="100"/>
    </location>
</feature>
<keyword evidence="5 8" id="KW-1133">Transmembrane helix</keyword>
<evidence type="ECO:0000256" key="2">
    <source>
        <dbReference type="ARBA" id="ARBA00008432"/>
    </source>
</evidence>
<feature type="transmembrane region" description="Helical" evidence="8">
    <location>
        <begin position="247"/>
        <end position="266"/>
    </location>
</feature>
<dbReference type="Proteomes" id="UP000217785">
    <property type="component" value="Unassembled WGS sequence"/>
</dbReference>
<keyword evidence="7 8" id="KW-0472">Membrane</keyword>
<comment type="similarity">
    <text evidence="2">Belongs to the major facilitator superfamily. Nitrate/nitrite porter (TC 2.A.1.8) family.</text>
</comment>
<keyword evidence="4 8" id="KW-0812">Transmembrane</keyword>
<evidence type="ECO:0000256" key="4">
    <source>
        <dbReference type="ARBA" id="ARBA00022692"/>
    </source>
</evidence>
<reference evidence="11" key="1">
    <citation type="submission" date="2017-07" db="EMBL/GenBank/DDBJ databases">
        <title>Draft genome sequence of Effusibacillus lacus strain skLN1.</title>
        <authorList>
            <person name="Watanabe M."/>
            <person name="Kojima H."/>
            <person name="Fukui M."/>
        </authorList>
    </citation>
    <scope>NUCLEOTIDE SEQUENCE [LARGE SCALE GENOMIC DNA]</scope>
    <source>
        <strain evidence="11">skLN1</strain>
    </source>
</reference>
<dbReference type="GO" id="GO:0015112">
    <property type="term" value="F:nitrate transmembrane transporter activity"/>
    <property type="evidence" value="ECO:0007669"/>
    <property type="project" value="InterPro"/>
</dbReference>
<proteinExistence type="inferred from homology"/>
<feature type="transmembrane region" description="Helical" evidence="8">
    <location>
        <begin position="20"/>
        <end position="40"/>
    </location>
</feature>
<evidence type="ECO:0000259" key="9">
    <source>
        <dbReference type="PROSITE" id="PS50850"/>
    </source>
</evidence>
<dbReference type="Gene3D" id="1.20.1250.20">
    <property type="entry name" value="MFS general substrate transporter like domains"/>
    <property type="match status" value="1"/>
</dbReference>
<dbReference type="InterPro" id="IPR044772">
    <property type="entry name" value="NO3_transporter"/>
</dbReference>
<evidence type="ECO:0000256" key="8">
    <source>
        <dbReference type="SAM" id="Phobius"/>
    </source>
</evidence>
<organism evidence="10 11">
    <name type="scientific">Effusibacillus lacus</name>
    <dbReference type="NCBI Taxonomy" id="1348429"/>
    <lineage>
        <taxon>Bacteria</taxon>
        <taxon>Bacillati</taxon>
        <taxon>Bacillota</taxon>
        <taxon>Bacilli</taxon>
        <taxon>Bacillales</taxon>
        <taxon>Alicyclobacillaceae</taxon>
        <taxon>Effusibacillus</taxon>
    </lineage>
</organism>
<feature type="transmembrane region" description="Helical" evidence="8">
    <location>
        <begin position="366"/>
        <end position="385"/>
    </location>
</feature>
<comment type="caution">
    <text evidence="10">The sequence shown here is derived from an EMBL/GenBank/DDBJ whole genome shotgun (WGS) entry which is preliminary data.</text>
</comment>
<dbReference type="CDD" id="cd17341">
    <property type="entry name" value="MFS_NRT2_like"/>
    <property type="match status" value="1"/>
</dbReference>
<feature type="transmembrane region" description="Helical" evidence="8">
    <location>
        <begin position="213"/>
        <end position="235"/>
    </location>
</feature>
<dbReference type="InterPro" id="IPR036259">
    <property type="entry name" value="MFS_trans_sf"/>
</dbReference>
<feature type="transmembrane region" description="Helical" evidence="8">
    <location>
        <begin position="332"/>
        <end position="354"/>
    </location>
</feature>
<feature type="transmembrane region" description="Helical" evidence="8">
    <location>
        <begin position="52"/>
        <end position="69"/>
    </location>
</feature>
<evidence type="ECO:0000313" key="10">
    <source>
        <dbReference type="EMBL" id="GAX91400.1"/>
    </source>
</evidence>
<dbReference type="RefSeq" id="WP_424955029.1">
    <property type="nucleotide sequence ID" value="NZ_BDUF01000095.1"/>
</dbReference>
<dbReference type="PROSITE" id="PS50850">
    <property type="entry name" value="MFS"/>
    <property type="match status" value="1"/>
</dbReference>
<evidence type="ECO:0000256" key="1">
    <source>
        <dbReference type="ARBA" id="ARBA00004651"/>
    </source>
</evidence>
<feature type="transmembrane region" description="Helical" evidence="8">
    <location>
        <begin position="106"/>
        <end position="126"/>
    </location>
</feature>
<feature type="transmembrane region" description="Helical" evidence="8">
    <location>
        <begin position="138"/>
        <end position="158"/>
    </location>
</feature>
<dbReference type="EMBL" id="BDUF01000095">
    <property type="protein sequence ID" value="GAX91400.1"/>
    <property type="molecule type" value="Genomic_DNA"/>
</dbReference>
<keyword evidence="6" id="KW-0534">Nitrate assimilation</keyword>
<dbReference type="Pfam" id="PF07690">
    <property type="entry name" value="MFS_1"/>
    <property type="match status" value="1"/>
</dbReference>
<feature type="transmembrane region" description="Helical" evidence="8">
    <location>
        <begin position="278"/>
        <end position="294"/>
    </location>
</feature>
<dbReference type="PANTHER" id="PTHR23515">
    <property type="entry name" value="HIGH-AFFINITY NITRATE TRANSPORTER 2.3"/>
    <property type="match status" value="1"/>
</dbReference>
<feature type="transmembrane region" description="Helical" evidence="8">
    <location>
        <begin position="300"/>
        <end position="320"/>
    </location>
</feature>
<protein>
    <submittedName>
        <fullName evidence="10">MFS transporter</fullName>
    </submittedName>
</protein>
<feature type="transmembrane region" description="Helical" evidence="8">
    <location>
        <begin position="164"/>
        <end position="188"/>
    </location>
</feature>
<dbReference type="AlphaFoldDB" id="A0A292YSF1"/>
<dbReference type="GO" id="GO:0005886">
    <property type="term" value="C:plasma membrane"/>
    <property type="evidence" value="ECO:0007669"/>
    <property type="project" value="UniProtKB-SubCell"/>
</dbReference>
<keyword evidence="3" id="KW-0813">Transport</keyword>
<evidence type="ECO:0000256" key="5">
    <source>
        <dbReference type="ARBA" id="ARBA00022989"/>
    </source>
</evidence>
<evidence type="ECO:0000256" key="6">
    <source>
        <dbReference type="ARBA" id="ARBA00023063"/>
    </source>
</evidence>
<comment type="subcellular location">
    <subcellularLocation>
        <location evidence="1">Cell membrane</location>
        <topology evidence="1">Multi-pass membrane protein</topology>
    </subcellularLocation>
</comment>